<keyword evidence="1" id="KW-0808">Transferase</keyword>
<comment type="caution">
    <text evidence="5">The sequence shown here is derived from an EMBL/GenBank/DDBJ whole genome shotgun (WGS) entry which is preliminary data.</text>
</comment>
<dbReference type="Gene3D" id="3.30.565.10">
    <property type="entry name" value="Histidine kinase-like ATPase, C-terminal domain"/>
    <property type="match status" value="1"/>
</dbReference>
<dbReference type="SUPFAM" id="SSF55874">
    <property type="entry name" value="ATPase domain of HSP90 chaperone/DNA topoisomerase II/histidine kinase"/>
    <property type="match status" value="1"/>
</dbReference>
<dbReference type="InterPro" id="IPR003594">
    <property type="entry name" value="HATPase_dom"/>
</dbReference>
<dbReference type="InterPro" id="IPR050482">
    <property type="entry name" value="Sensor_HK_TwoCompSys"/>
</dbReference>
<dbReference type="Proteomes" id="UP001519332">
    <property type="component" value="Unassembled WGS sequence"/>
</dbReference>
<evidence type="ECO:0000313" key="6">
    <source>
        <dbReference type="Proteomes" id="UP001519332"/>
    </source>
</evidence>
<dbReference type="PANTHER" id="PTHR24421">
    <property type="entry name" value="NITRATE/NITRITE SENSOR PROTEIN NARX-RELATED"/>
    <property type="match status" value="1"/>
</dbReference>
<dbReference type="GO" id="GO:0016301">
    <property type="term" value="F:kinase activity"/>
    <property type="evidence" value="ECO:0007669"/>
    <property type="project" value="UniProtKB-KW"/>
</dbReference>
<protein>
    <submittedName>
        <fullName evidence="5">Signal transduction histidine kinase</fullName>
    </submittedName>
</protein>
<dbReference type="Pfam" id="PF02518">
    <property type="entry name" value="HATPase_c"/>
    <property type="match status" value="1"/>
</dbReference>
<name>A0ABS4TX18_9PSEU</name>
<sequence length="418" mass="45852">MDPTPADGLVLESSPGPGDDHRRALAIRFLELARNGNLDAVVKEMTRDIASLTGIQGPTVVLIDQHTQAPTFIGGNWVRPDVLAALEKTRVTGGSMTLWRAYLENRILVERDWRGRVMTDPGLAPMRPFAADLTDLAAIPLPWEGGPIGVITGLLARDARLGPDTFARWWEIAFEAALALRYSAAIRGARHVGTDHERLRLKEELHDTVSQRLFGLSMLTARAQADAAGQPALHARLTELRTLVADASADIRLLVGEPATPTEGDRLSARLAAIARRFGEANGLRIELEFDEFWNTLSEECAEDVARIVRECLRNAAKHAHATTVSVRIVAAVDELLLIEVVDDGTGFDPRTVGDDGFGLGLIDRRARERDGTCEIRAGDPGTAIRVRFVPEFESDWQLARRVLEAEIQRRPGKEGGR</sequence>
<feature type="domain" description="Histidine kinase/HSP90-like ATPase" evidence="4">
    <location>
        <begin position="300"/>
        <end position="393"/>
    </location>
</feature>
<evidence type="ECO:0000313" key="5">
    <source>
        <dbReference type="EMBL" id="MBP2328937.1"/>
    </source>
</evidence>
<keyword evidence="6" id="KW-1185">Reference proteome</keyword>
<evidence type="ECO:0000256" key="3">
    <source>
        <dbReference type="ARBA" id="ARBA00023012"/>
    </source>
</evidence>
<keyword evidence="2 5" id="KW-0418">Kinase</keyword>
<dbReference type="RefSeq" id="WP_209645830.1">
    <property type="nucleotide sequence ID" value="NZ_JAGINW010000001.1"/>
</dbReference>
<dbReference type="EMBL" id="JAGINW010000001">
    <property type="protein sequence ID" value="MBP2328937.1"/>
    <property type="molecule type" value="Genomic_DNA"/>
</dbReference>
<dbReference type="InterPro" id="IPR029016">
    <property type="entry name" value="GAF-like_dom_sf"/>
</dbReference>
<accession>A0ABS4TX18</accession>
<dbReference type="Pfam" id="PF07730">
    <property type="entry name" value="HisKA_3"/>
    <property type="match status" value="1"/>
</dbReference>
<gene>
    <name evidence="5" type="ORF">JOF56_009322</name>
</gene>
<dbReference type="SMART" id="SM00387">
    <property type="entry name" value="HATPase_c"/>
    <property type="match status" value="1"/>
</dbReference>
<dbReference type="CDD" id="cd16917">
    <property type="entry name" value="HATPase_UhpB-NarQ-NarX-like"/>
    <property type="match status" value="1"/>
</dbReference>
<dbReference type="Gene3D" id="3.30.450.40">
    <property type="match status" value="1"/>
</dbReference>
<dbReference type="InterPro" id="IPR036890">
    <property type="entry name" value="HATPase_C_sf"/>
</dbReference>
<dbReference type="Gene3D" id="1.20.5.1930">
    <property type="match status" value="1"/>
</dbReference>
<keyword evidence="3" id="KW-0902">Two-component regulatory system</keyword>
<evidence type="ECO:0000259" key="4">
    <source>
        <dbReference type="SMART" id="SM00387"/>
    </source>
</evidence>
<evidence type="ECO:0000256" key="2">
    <source>
        <dbReference type="ARBA" id="ARBA00022777"/>
    </source>
</evidence>
<dbReference type="InterPro" id="IPR011712">
    <property type="entry name" value="Sig_transdc_His_kin_sub3_dim/P"/>
</dbReference>
<proteinExistence type="predicted"/>
<evidence type="ECO:0000256" key="1">
    <source>
        <dbReference type="ARBA" id="ARBA00022679"/>
    </source>
</evidence>
<organism evidence="5 6">
    <name type="scientific">Kibdelosporangium banguiense</name>
    <dbReference type="NCBI Taxonomy" id="1365924"/>
    <lineage>
        <taxon>Bacteria</taxon>
        <taxon>Bacillati</taxon>
        <taxon>Actinomycetota</taxon>
        <taxon>Actinomycetes</taxon>
        <taxon>Pseudonocardiales</taxon>
        <taxon>Pseudonocardiaceae</taxon>
        <taxon>Kibdelosporangium</taxon>
    </lineage>
</organism>
<reference evidence="5 6" key="1">
    <citation type="submission" date="2021-03" db="EMBL/GenBank/DDBJ databases">
        <title>Sequencing the genomes of 1000 actinobacteria strains.</title>
        <authorList>
            <person name="Klenk H.-P."/>
        </authorList>
    </citation>
    <scope>NUCLEOTIDE SEQUENCE [LARGE SCALE GENOMIC DNA]</scope>
    <source>
        <strain evidence="5 6">DSM 46670</strain>
    </source>
</reference>